<evidence type="ECO:0000256" key="1">
    <source>
        <dbReference type="SAM" id="MobiDB-lite"/>
    </source>
</evidence>
<feature type="region of interest" description="Disordered" evidence="1">
    <location>
        <begin position="1"/>
        <end position="21"/>
    </location>
</feature>
<comment type="caution">
    <text evidence="2">The sequence shown here is derived from an EMBL/GenBank/DDBJ whole genome shotgun (WGS) entry which is preliminary data.</text>
</comment>
<dbReference type="Proteomes" id="UP000639010">
    <property type="component" value="Unassembled WGS sequence"/>
</dbReference>
<dbReference type="Gene3D" id="1.25.40.10">
    <property type="entry name" value="Tetratricopeptide repeat domain"/>
    <property type="match status" value="1"/>
</dbReference>
<dbReference type="EMBL" id="JADBGG010000056">
    <property type="protein sequence ID" value="MBE1427296.1"/>
    <property type="molecule type" value="Genomic_DNA"/>
</dbReference>
<gene>
    <name evidence="2" type="ORF">H4684_003988</name>
</gene>
<keyword evidence="3" id="KW-1185">Reference proteome</keyword>
<protein>
    <recommendedName>
        <fullName evidence="4">TPR repeat-containing protein</fullName>
    </recommendedName>
</protein>
<dbReference type="RefSeq" id="WP_192625048.1">
    <property type="nucleotide sequence ID" value="NZ_JADBGG010000056.1"/>
</dbReference>
<reference evidence="2 3" key="1">
    <citation type="submission" date="2020-10" db="EMBL/GenBank/DDBJ databases">
        <title>Genomic Encyclopedia of Type Strains, Phase IV (KMG-IV): sequencing the most valuable type-strain genomes for metagenomic binning, comparative biology and taxonomic classification.</title>
        <authorList>
            <person name="Goeker M."/>
        </authorList>
    </citation>
    <scope>NUCLEOTIDE SEQUENCE [LARGE SCALE GENOMIC DNA]</scope>
    <source>
        <strain evidence="2 3">DSM 4194</strain>
    </source>
</reference>
<evidence type="ECO:0000313" key="2">
    <source>
        <dbReference type="EMBL" id="MBE1427296.1"/>
    </source>
</evidence>
<evidence type="ECO:0000313" key="3">
    <source>
        <dbReference type="Proteomes" id="UP000639010"/>
    </source>
</evidence>
<name>A0ABR9H982_9BACT</name>
<sequence length="175" mass="19446">MTEMTSPDGIPVRQTSGDDEAALEASVVPYDEDLLERSRTQWQFGDWQSLAQLKRANLQHHPDRAKLALLAAAGHLQCGSADQARGYVRLARDWGCDKKLVSRILIAGVHNSLGRMAALAGEQTRAMEHFEHSIELGARGNDTRLLRQARILHQYEQLGLTLSRPDIQDAIDPAE</sequence>
<evidence type="ECO:0008006" key="4">
    <source>
        <dbReference type="Google" id="ProtNLM"/>
    </source>
</evidence>
<accession>A0ABR9H982</accession>
<dbReference type="SUPFAM" id="SSF48452">
    <property type="entry name" value="TPR-like"/>
    <property type="match status" value="1"/>
</dbReference>
<proteinExistence type="predicted"/>
<dbReference type="InterPro" id="IPR011990">
    <property type="entry name" value="TPR-like_helical_dom_sf"/>
</dbReference>
<organism evidence="2 3">
    <name type="scientific">Desulfomicrobium macestii</name>
    <dbReference type="NCBI Taxonomy" id="90731"/>
    <lineage>
        <taxon>Bacteria</taxon>
        <taxon>Pseudomonadati</taxon>
        <taxon>Thermodesulfobacteriota</taxon>
        <taxon>Desulfovibrionia</taxon>
        <taxon>Desulfovibrionales</taxon>
        <taxon>Desulfomicrobiaceae</taxon>
        <taxon>Desulfomicrobium</taxon>
    </lineage>
</organism>